<accession>A0A1D3P0A1</accession>
<name>A0A1D3P0A1_9BACI</name>
<reference evidence="3" key="2">
    <citation type="submission" date="2016-10" db="EMBL/GenBank/DDBJ databases">
        <authorList>
            <person name="Varghese N."/>
        </authorList>
    </citation>
    <scope>NUCLEOTIDE SEQUENCE [LARGE SCALE GENOMIC DNA]</scope>
    <source>
        <strain evidence="3">KPR-7A</strain>
    </source>
</reference>
<dbReference type="RefSeq" id="WP_001210994.1">
    <property type="nucleotide sequence ID" value="NZ_CP032365.1"/>
</dbReference>
<dbReference type="PATRIC" id="fig|1396.441.peg.5260"/>
<gene>
    <name evidence="1" type="ORF">COI74_05740</name>
    <name evidence="2" type="ORF">SAMN04487767_103507</name>
</gene>
<protein>
    <submittedName>
        <fullName evidence="2">Uncharacterized protein</fullName>
    </submittedName>
</protein>
<dbReference type="Proteomes" id="UP000183507">
    <property type="component" value="Unassembled WGS sequence"/>
</dbReference>
<dbReference type="Proteomes" id="UP000225062">
    <property type="component" value="Unassembled WGS sequence"/>
</dbReference>
<evidence type="ECO:0000313" key="1">
    <source>
        <dbReference type="EMBL" id="PHG23120.1"/>
    </source>
</evidence>
<evidence type="ECO:0000313" key="3">
    <source>
        <dbReference type="Proteomes" id="UP000183507"/>
    </source>
</evidence>
<evidence type="ECO:0000313" key="2">
    <source>
        <dbReference type="EMBL" id="SDC91697.1"/>
    </source>
</evidence>
<dbReference type="EMBL" id="NUUI01000009">
    <property type="protein sequence ID" value="PHG23120.1"/>
    <property type="molecule type" value="Genomic_DNA"/>
</dbReference>
<dbReference type="GeneID" id="51133963"/>
<reference evidence="1 4" key="3">
    <citation type="submission" date="2017-09" db="EMBL/GenBank/DDBJ databases">
        <title>Large-scale bioinformatics analysis of Bacillus genomes uncovers conserved roles of natural products in bacterial physiology.</title>
        <authorList>
            <consortium name="Agbiome Team Llc"/>
            <person name="Bleich R.M."/>
            <person name="Grubbs K.J."/>
            <person name="Santa Maria K.C."/>
            <person name="Allen S.E."/>
            <person name="Farag S."/>
            <person name="Shank E.A."/>
            <person name="Bowers A."/>
        </authorList>
    </citation>
    <scope>NUCLEOTIDE SEQUENCE [LARGE SCALE GENOMIC DNA]</scope>
    <source>
        <strain evidence="1 4">AFS032503</strain>
    </source>
</reference>
<organism evidence="2 3">
    <name type="scientific">Bacillus wiedmannii</name>
    <dbReference type="NCBI Taxonomy" id="1890302"/>
    <lineage>
        <taxon>Bacteria</taxon>
        <taxon>Bacillati</taxon>
        <taxon>Bacillota</taxon>
        <taxon>Bacilli</taxon>
        <taxon>Bacillales</taxon>
        <taxon>Bacillaceae</taxon>
        <taxon>Bacillus</taxon>
        <taxon>Bacillus cereus group</taxon>
    </lineage>
</organism>
<sequence length="155" mass="17950">MRFIGIVANMFNEEDRYFNAIQGPLNVGEKYEVGVIINKAVFGAVDGVFVEIQEYCGNIEGVYLFSRYSVSKRMFVITEMVTGKIVSHSPVSSNRAFLKAQYMVRKNIEKLYKSLEIHKKRCYVNVLIEDIPEHLREKVIENCKRKVETEMVQDV</sequence>
<proteinExistence type="predicted"/>
<dbReference type="AlphaFoldDB" id="A0A1D3P0A1"/>
<reference evidence="2" key="1">
    <citation type="submission" date="2016-10" db="EMBL/GenBank/DDBJ databases">
        <authorList>
            <person name="de Groot N.N."/>
        </authorList>
    </citation>
    <scope>NUCLEOTIDE SEQUENCE [LARGE SCALE GENOMIC DNA]</scope>
    <source>
        <strain evidence="2">KPR-7A</strain>
    </source>
</reference>
<accession>A0A2C3XV95</accession>
<dbReference type="EMBL" id="FMZR01000003">
    <property type="protein sequence ID" value="SDC91697.1"/>
    <property type="molecule type" value="Genomic_DNA"/>
</dbReference>
<evidence type="ECO:0000313" key="4">
    <source>
        <dbReference type="Proteomes" id="UP000225062"/>
    </source>
</evidence>